<organism evidence="2 3">
    <name type="scientific">Oryza sativa subsp. japonica</name>
    <name type="common">Rice</name>
    <dbReference type="NCBI Taxonomy" id="39947"/>
    <lineage>
        <taxon>Eukaryota</taxon>
        <taxon>Viridiplantae</taxon>
        <taxon>Streptophyta</taxon>
        <taxon>Embryophyta</taxon>
        <taxon>Tracheophyta</taxon>
        <taxon>Spermatophyta</taxon>
        <taxon>Magnoliopsida</taxon>
        <taxon>Liliopsida</taxon>
        <taxon>Poales</taxon>
        <taxon>Poaceae</taxon>
        <taxon>BOP clade</taxon>
        <taxon>Oryzoideae</taxon>
        <taxon>Oryzeae</taxon>
        <taxon>Oryzinae</taxon>
        <taxon>Oryza</taxon>
        <taxon>Oryza sativa</taxon>
    </lineage>
</organism>
<name>Q5SMN9_ORYSJ</name>
<dbReference type="AlphaFoldDB" id="Q5SMN9"/>
<gene>
    <name evidence="2" type="primary">P0554A06.11</name>
</gene>
<proteinExistence type="predicted"/>
<feature type="compositionally biased region" description="Basic residues" evidence="1">
    <location>
        <begin position="71"/>
        <end position="87"/>
    </location>
</feature>
<feature type="region of interest" description="Disordered" evidence="1">
    <location>
        <begin position="10"/>
        <end position="31"/>
    </location>
</feature>
<feature type="compositionally biased region" description="Basic and acidic residues" evidence="1">
    <location>
        <begin position="88"/>
        <end position="97"/>
    </location>
</feature>
<protein>
    <submittedName>
        <fullName evidence="2">Uncharacterized protein</fullName>
    </submittedName>
</protein>
<evidence type="ECO:0000313" key="3">
    <source>
        <dbReference type="Proteomes" id="UP000000763"/>
    </source>
</evidence>
<evidence type="ECO:0000313" key="2">
    <source>
        <dbReference type="EMBL" id="BAD72514.1"/>
    </source>
</evidence>
<reference evidence="3" key="1">
    <citation type="journal article" date="2005" name="Nature">
        <title>The map-based sequence of the rice genome.</title>
        <authorList>
            <consortium name="International rice genome sequencing project (IRGSP)"/>
            <person name="Matsumoto T."/>
            <person name="Wu J."/>
            <person name="Kanamori H."/>
            <person name="Katayose Y."/>
            <person name="Fujisawa M."/>
            <person name="Namiki N."/>
            <person name="Mizuno H."/>
            <person name="Yamamoto K."/>
            <person name="Antonio B.A."/>
            <person name="Baba T."/>
            <person name="Sakata K."/>
            <person name="Nagamura Y."/>
            <person name="Aoki H."/>
            <person name="Arikawa K."/>
            <person name="Arita K."/>
            <person name="Bito T."/>
            <person name="Chiden Y."/>
            <person name="Fujitsuka N."/>
            <person name="Fukunaka R."/>
            <person name="Hamada M."/>
            <person name="Harada C."/>
            <person name="Hayashi A."/>
            <person name="Hijishita S."/>
            <person name="Honda M."/>
            <person name="Hosokawa S."/>
            <person name="Ichikawa Y."/>
            <person name="Idonuma A."/>
            <person name="Iijima M."/>
            <person name="Ikeda M."/>
            <person name="Ikeno M."/>
            <person name="Ito K."/>
            <person name="Ito S."/>
            <person name="Ito T."/>
            <person name="Ito Y."/>
            <person name="Ito Y."/>
            <person name="Iwabuchi A."/>
            <person name="Kamiya K."/>
            <person name="Karasawa W."/>
            <person name="Kurita K."/>
            <person name="Katagiri S."/>
            <person name="Kikuta A."/>
            <person name="Kobayashi H."/>
            <person name="Kobayashi N."/>
            <person name="Machita K."/>
            <person name="Maehara T."/>
            <person name="Masukawa M."/>
            <person name="Mizubayashi T."/>
            <person name="Mukai Y."/>
            <person name="Nagasaki H."/>
            <person name="Nagata Y."/>
            <person name="Naito S."/>
            <person name="Nakashima M."/>
            <person name="Nakama Y."/>
            <person name="Nakamichi Y."/>
            <person name="Nakamura M."/>
            <person name="Meguro A."/>
            <person name="Negishi M."/>
            <person name="Ohta I."/>
            <person name="Ohta T."/>
            <person name="Okamoto M."/>
            <person name="Ono N."/>
            <person name="Saji S."/>
            <person name="Sakaguchi M."/>
            <person name="Sakai K."/>
            <person name="Shibata M."/>
            <person name="Shimokawa T."/>
            <person name="Song J."/>
            <person name="Takazaki Y."/>
            <person name="Terasawa K."/>
            <person name="Tsugane M."/>
            <person name="Tsuji K."/>
            <person name="Ueda S."/>
            <person name="Waki K."/>
            <person name="Yamagata H."/>
            <person name="Yamamoto M."/>
            <person name="Yamamoto S."/>
            <person name="Yamane H."/>
            <person name="Yoshiki S."/>
            <person name="Yoshihara R."/>
            <person name="Yukawa K."/>
            <person name="Zhong H."/>
            <person name="Yano M."/>
            <person name="Yuan Q."/>
            <person name="Ouyang S."/>
            <person name="Liu J."/>
            <person name="Jones K.M."/>
            <person name="Gansberger K."/>
            <person name="Moffat K."/>
            <person name="Hill J."/>
            <person name="Bera J."/>
            <person name="Fadrosh D."/>
            <person name="Jin S."/>
            <person name="Johri S."/>
            <person name="Kim M."/>
            <person name="Overton L."/>
            <person name="Reardon M."/>
            <person name="Tsitrin T."/>
            <person name="Vuong H."/>
            <person name="Weaver B."/>
            <person name="Ciecko A."/>
            <person name="Tallon L."/>
            <person name="Jackson J."/>
            <person name="Pai G."/>
            <person name="Aken S.V."/>
            <person name="Utterback T."/>
            <person name="Reidmuller S."/>
            <person name="Feldblyum T."/>
            <person name="Hsiao J."/>
            <person name="Zismann V."/>
            <person name="Iobst S."/>
            <person name="de Vazeille A.R."/>
            <person name="Buell C.R."/>
            <person name="Ying K."/>
            <person name="Li Y."/>
            <person name="Lu T."/>
            <person name="Huang Y."/>
            <person name="Zhao Q."/>
            <person name="Feng Q."/>
            <person name="Zhang L."/>
            <person name="Zhu J."/>
            <person name="Weng Q."/>
            <person name="Mu J."/>
            <person name="Lu Y."/>
            <person name="Fan D."/>
            <person name="Liu Y."/>
            <person name="Guan J."/>
            <person name="Zhang Y."/>
            <person name="Yu S."/>
            <person name="Liu X."/>
            <person name="Zhang Y."/>
            <person name="Hong G."/>
            <person name="Han B."/>
            <person name="Choisne N."/>
            <person name="Demange N."/>
            <person name="Orjeda G."/>
            <person name="Samain S."/>
            <person name="Cattolico L."/>
            <person name="Pelletier E."/>
            <person name="Couloux A."/>
            <person name="Segurens B."/>
            <person name="Wincker P."/>
            <person name="D'Hont A."/>
            <person name="Scarpelli C."/>
            <person name="Weissenbach J."/>
            <person name="Salanoubat M."/>
            <person name="Quetier F."/>
            <person name="Yu Y."/>
            <person name="Kim H.R."/>
            <person name="Rambo T."/>
            <person name="Currie J."/>
            <person name="Collura K."/>
            <person name="Luo M."/>
            <person name="Yang T."/>
            <person name="Ammiraju J.S.S."/>
            <person name="Engler F."/>
            <person name="Soderlund C."/>
            <person name="Wing R.A."/>
            <person name="Palmer L.E."/>
            <person name="de la Bastide M."/>
            <person name="Spiegel L."/>
            <person name="Nascimento L."/>
            <person name="Zutavern T."/>
            <person name="O'Shaughnessy A."/>
            <person name="Dike S."/>
            <person name="Dedhia N."/>
            <person name="Preston R."/>
            <person name="Balija V."/>
            <person name="McCombie W.R."/>
            <person name="Chow T."/>
            <person name="Chen H."/>
            <person name="Chung M."/>
            <person name="Chen C."/>
            <person name="Shaw J."/>
            <person name="Wu H."/>
            <person name="Hsiao K."/>
            <person name="Chao Y."/>
            <person name="Chu M."/>
            <person name="Cheng C."/>
            <person name="Hour A."/>
            <person name="Lee P."/>
            <person name="Lin S."/>
            <person name="Lin Y."/>
            <person name="Liou J."/>
            <person name="Liu S."/>
            <person name="Hsing Y."/>
            <person name="Raghuvanshi S."/>
            <person name="Mohanty A."/>
            <person name="Bharti A.K."/>
            <person name="Gaur A."/>
            <person name="Gupta V."/>
            <person name="Kumar D."/>
            <person name="Ravi V."/>
            <person name="Vij S."/>
            <person name="Kapur A."/>
            <person name="Khurana P."/>
            <person name="Khurana P."/>
            <person name="Khurana J.P."/>
            <person name="Tyagi A.K."/>
            <person name="Gaikwad K."/>
            <person name="Singh A."/>
            <person name="Dalal V."/>
            <person name="Srivastava S."/>
            <person name="Dixit A."/>
            <person name="Pal A.K."/>
            <person name="Ghazi I.A."/>
            <person name="Yadav M."/>
            <person name="Pandit A."/>
            <person name="Bhargava A."/>
            <person name="Sureshbabu K."/>
            <person name="Batra K."/>
            <person name="Sharma T.R."/>
            <person name="Mohapatra T."/>
            <person name="Singh N.K."/>
            <person name="Messing J."/>
            <person name="Nelson A.B."/>
            <person name="Fuks G."/>
            <person name="Kavchok S."/>
            <person name="Keizer G."/>
            <person name="Linton E."/>
            <person name="Llaca V."/>
            <person name="Song R."/>
            <person name="Tanyolac B."/>
            <person name="Young S."/>
            <person name="Ho-Il K."/>
            <person name="Hahn J.H."/>
            <person name="Sangsakoo G."/>
            <person name="Vanavichit A."/>
            <person name="de Mattos Luiz.A.T."/>
            <person name="Zimmer P.D."/>
            <person name="Malone G."/>
            <person name="Dellagostin O."/>
            <person name="de Oliveira A.C."/>
            <person name="Bevan M."/>
            <person name="Bancroft I."/>
            <person name="Minx P."/>
            <person name="Cordum H."/>
            <person name="Wilson R."/>
            <person name="Cheng Z."/>
            <person name="Jin W."/>
            <person name="Jiang J."/>
            <person name="Leong S.A."/>
            <person name="Iwama H."/>
            <person name="Gojobori T."/>
            <person name="Itoh T."/>
            <person name="Niimura Y."/>
            <person name="Fujii Y."/>
            <person name="Habara T."/>
            <person name="Sakai H."/>
            <person name="Sato Y."/>
            <person name="Wilson G."/>
            <person name="Kumar K."/>
            <person name="McCouch S."/>
            <person name="Juretic N."/>
            <person name="Hoen D."/>
            <person name="Wright S."/>
            <person name="Bruskiewich R."/>
            <person name="Bureau T."/>
            <person name="Miyao A."/>
            <person name="Hirochika H."/>
            <person name="Nishikawa T."/>
            <person name="Kadowaki K."/>
            <person name="Sugiura M."/>
            <person name="Burr B."/>
            <person name="Sasaki T."/>
        </authorList>
    </citation>
    <scope>NUCLEOTIDE SEQUENCE [LARGE SCALE GENOMIC DNA]</scope>
    <source>
        <strain evidence="3">cv. Nipponbare</strain>
    </source>
</reference>
<dbReference type="EMBL" id="AP005919">
    <property type="protein sequence ID" value="BAD72514.1"/>
    <property type="molecule type" value="Genomic_DNA"/>
</dbReference>
<reference evidence="3" key="2">
    <citation type="journal article" date="2008" name="Nucleic Acids Res.">
        <title>The rice annotation project database (RAP-DB): 2008 update.</title>
        <authorList>
            <consortium name="The rice annotation project (RAP)"/>
        </authorList>
    </citation>
    <scope>GENOME REANNOTATION</scope>
    <source>
        <strain evidence="3">cv. Nipponbare</strain>
    </source>
</reference>
<sequence length="116" mass="12819">MRQDLANYLRATIGESDKQTGRGARAEGASGTWQAARLGLGAALAAARRTEREGEAAAWTPDSPLPAGACRRQRRAGRRGAGRRRRRGDGTRRDREPENLYGLLGRRIWLIHVNML</sequence>
<evidence type="ECO:0000256" key="1">
    <source>
        <dbReference type="SAM" id="MobiDB-lite"/>
    </source>
</evidence>
<dbReference type="Proteomes" id="UP000000763">
    <property type="component" value="Chromosome 6"/>
</dbReference>
<feature type="region of interest" description="Disordered" evidence="1">
    <location>
        <begin position="51"/>
        <end position="97"/>
    </location>
</feature>
<accession>Q5SMN9</accession>